<dbReference type="Proteomes" id="UP000634136">
    <property type="component" value="Unassembled WGS sequence"/>
</dbReference>
<evidence type="ECO:0000256" key="1">
    <source>
        <dbReference type="SAM" id="MobiDB-lite"/>
    </source>
</evidence>
<name>A0A834TH35_9FABA</name>
<feature type="region of interest" description="Disordered" evidence="1">
    <location>
        <begin position="1"/>
        <end position="21"/>
    </location>
</feature>
<organism evidence="2 3">
    <name type="scientific">Senna tora</name>
    <dbReference type="NCBI Taxonomy" id="362788"/>
    <lineage>
        <taxon>Eukaryota</taxon>
        <taxon>Viridiplantae</taxon>
        <taxon>Streptophyta</taxon>
        <taxon>Embryophyta</taxon>
        <taxon>Tracheophyta</taxon>
        <taxon>Spermatophyta</taxon>
        <taxon>Magnoliopsida</taxon>
        <taxon>eudicotyledons</taxon>
        <taxon>Gunneridae</taxon>
        <taxon>Pentapetalae</taxon>
        <taxon>rosids</taxon>
        <taxon>fabids</taxon>
        <taxon>Fabales</taxon>
        <taxon>Fabaceae</taxon>
        <taxon>Caesalpinioideae</taxon>
        <taxon>Cassia clade</taxon>
        <taxon>Senna</taxon>
    </lineage>
</organism>
<keyword evidence="3" id="KW-1185">Reference proteome</keyword>
<dbReference type="EMBL" id="JAAIUW010000008">
    <property type="protein sequence ID" value="KAF7821026.1"/>
    <property type="molecule type" value="Genomic_DNA"/>
</dbReference>
<protein>
    <submittedName>
        <fullName evidence="2">Uncharacterized protein</fullName>
    </submittedName>
</protein>
<gene>
    <name evidence="2" type="ORF">G2W53_026481</name>
</gene>
<sequence>MTTIMVLVTGNRKKPDTRPRL</sequence>
<proteinExistence type="predicted"/>
<dbReference type="AlphaFoldDB" id="A0A834TH35"/>
<evidence type="ECO:0000313" key="2">
    <source>
        <dbReference type="EMBL" id="KAF7821026.1"/>
    </source>
</evidence>
<comment type="caution">
    <text evidence="2">The sequence shown here is derived from an EMBL/GenBank/DDBJ whole genome shotgun (WGS) entry which is preliminary data.</text>
</comment>
<reference evidence="2" key="1">
    <citation type="submission" date="2020-09" db="EMBL/GenBank/DDBJ databases">
        <title>Genome-Enabled Discovery of Anthraquinone Biosynthesis in Senna tora.</title>
        <authorList>
            <person name="Kang S.-H."/>
            <person name="Pandey R.P."/>
            <person name="Lee C.-M."/>
            <person name="Sim J.-S."/>
            <person name="Jeong J.-T."/>
            <person name="Choi B.-S."/>
            <person name="Jung M."/>
            <person name="Ginzburg D."/>
            <person name="Zhao K."/>
            <person name="Won S.Y."/>
            <person name="Oh T.-J."/>
            <person name="Yu Y."/>
            <person name="Kim N.-H."/>
            <person name="Lee O.R."/>
            <person name="Lee T.-H."/>
            <person name="Bashyal P."/>
            <person name="Kim T.-S."/>
            <person name="Lee W.-H."/>
            <person name="Kawkins C."/>
            <person name="Kim C.-K."/>
            <person name="Kim J.S."/>
            <person name="Ahn B.O."/>
            <person name="Rhee S.Y."/>
            <person name="Sohng J.K."/>
        </authorList>
    </citation>
    <scope>NUCLEOTIDE SEQUENCE</scope>
    <source>
        <tissue evidence="2">Leaf</tissue>
    </source>
</reference>
<evidence type="ECO:0000313" key="3">
    <source>
        <dbReference type="Proteomes" id="UP000634136"/>
    </source>
</evidence>
<accession>A0A834TH35</accession>